<protein>
    <submittedName>
        <fullName evidence="1">DUF1028 domain-containing protein</fullName>
    </submittedName>
</protein>
<gene>
    <name evidence="1" type="ORF">ACFQE5_10635</name>
</gene>
<name>A0ABW1J1G0_9PSEU</name>
<sequence>MTYSVVARDPRTGEIGVACQSHFFGVGSAVNWAEAGVGAVATQSFVNPDYGGRGLALMRDGASAEAALRTVLSADPRPDLRQVAIVDAGGSIAVHTGAACVGERGSRAGAFYSVQGNMLAGEPVLDEMAAAMEREASLTDRMLAALRAAEAAGGDLRGSQAAGILVVSAIRSDRPWAEVRLDLRVEDSAEPVTELARLVRLKRLTDVVVDVLFAEGLMLGDFVEPEPGALDRALDALAAVADEFGAANLEAALWRAVLLARAGRADEASGAMEELVGRRAQLGALLDQLRTAGFFGAGAAEQR</sequence>
<dbReference type="SUPFAM" id="SSF56235">
    <property type="entry name" value="N-terminal nucleophile aminohydrolases (Ntn hydrolases)"/>
    <property type="match status" value="1"/>
</dbReference>
<keyword evidence="2" id="KW-1185">Reference proteome</keyword>
<dbReference type="Proteomes" id="UP001596302">
    <property type="component" value="Unassembled WGS sequence"/>
</dbReference>
<dbReference type="Gene3D" id="3.60.20.10">
    <property type="entry name" value="Glutamine Phosphoribosylpyrophosphate, subunit 1, domain 1"/>
    <property type="match status" value="1"/>
</dbReference>
<organism evidence="1 2">
    <name type="scientific">Pseudonocardia hispaniensis</name>
    <dbReference type="NCBI Taxonomy" id="904933"/>
    <lineage>
        <taxon>Bacteria</taxon>
        <taxon>Bacillati</taxon>
        <taxon>Actinomycetota</taxon>
        <taxon>Actinomycetes</taxon>
        <taxon>Pseudonocardiales</taxon>
        <taxon>Pseudonocardiaceae</taxon>
        <taxon>Pseudonocardia</taxon>
    </lineage>
</organism>
<accession>A0ABW1J1G0</accession>
<dbReference type="PANTHER" id="PTHR39328:SF1">
    <property type="entry name" value="BLL2871 PROTEIN"/>
    <property type="match status" value="1"/>
</dbReference>
<dbReference type="InterPro" id="IPR010430">
    <property type="entry name" value="DUF1028"/>
</dbReference>
<dbReference type="Pfam" id="PF06267">
    <property type="entry name" value="DUF1028"/>
    <property type="match status" value="1"/>
</dbReference>
<comment type="caution">
    <text evidence="1">The sequence shown here is derived from an EMBL/GenBank/DDBJ whole genome shotgun (WGS) entry which is preliminary data.</text>
</comment>
<proteinExistence type="predicted"/>
<dbReference type="EMBL" id="JBHSQW010000023">
    <property type="protein sequence ID" value="MFC5994664.1"/>
    <property type="molecule type" value="Genomic_DNA"/>
</dbReference>
<evidence type="ECO:0000313" key="2">
    <source>
        <dbReference type="Proteomes" id="UP001596302"/>
    </source>
</evidence>
<dbReference type="PANTHER" id="PTHR39328">
    <property type="entry name" value="BLL2871 PROTEIN"/>
    <property type="match status" value="1"/>
</dbReference>
<evidence type="ECO:0000313" key="1">
    <source>
        <dbReference type="EMBL" id="MFC5994664.1"/>
    </source>
</evidence>
<dbReference type="RefSeq" id="WP_379584684.1">
    <property type="nucleotide sequence ID" value="NZ_JBHSQW010000023.1"/>
</dbReference>
<reference evidence="2" key="1">
    <citation type="journal article" date="2019" name="Int. J. Syst. Evol. Microbiol.">
        <title>The Global Catalogue of Microorganisms (GCM) 10K type strain sequencing project: providing services to taxonomists for standard genome sequencing and annotation.</title>
        <authorList>
            <consortium name="The Broad Institute Genomics Platform"/>
            <consortium name="The Broad Institute Genome Sequencing Center for Infectious Disease"/>
            <person name="Wu L."/>
            <person name="Ma J."/>
        </authorList>
    </citation>
    <scope>NUCLEOTIDE SEQUENCE [LARGE SCALE GENOMIC DNA]</scope>
    <source>
        <strain evidence="2">CCM 8391</strain>
    </source>
</reference>
<dbReference type="InterPro" id="IPR029055">
    <property type="entry name" value="Ntn_hydrolases_N"/>
</dbReference>